<dbReference type="InterPro" id="IPR001610">
    <property type="entry name" value="PAC"/>
</dbReference>
<evidence type="ECO:0000256" key="1">
    <source>
        <dbReference type="ARBA" id="ARBA00000085"/>
    </source>
</evidence>
<evidence type="ECO:0000313" key="11">
    <source>
        <dbReference type="Proteomes" id="UP000295351"/>
    </source>
</evidence>
<dbReference type="Proteomes" id="UP000295351">
    <property type="component" value="Unassembled WGS sequence"/>
</dbReference>
<dbReference type="CDD" id="cd00130">
    <property type="entry name" value="PAS"/>
    <property type="match status" value="1"/>
</dbReference>
<evidence type="ECO:0000259" key="9">
    <source>
        <dbReference type="PROSITE" id="PS50113"/>
    </source>
</evidence>
<dbReference type="FunFam" id="3.30.565.10:FF:000006">
    <property type="entry name" value="Sensor histidine kinase WalK"/>
    <property type="match status" value="1"/>
</dbReference>
<dbReference type="EMBL" id="SLVX01000015">
    <property type="protein sequence ID" value="TCN40605.1"/>
    <property type="molecule type" value="Genomic_DNA"/>
</dbReference>
<dbReference type="SMART" id="SM00387">
    <property type="entry name" value="HATPase_c"/>
    <property type="match status" value="1"/>
</dbReference>
<dbReference type="RefSeq" id="WP_133035561.1">
    <property type="nucleotide sequence ID" value="NZ_BAABEI010000012.1"/>
</dbReference>
<dbReference type="PROSITE" id="PS50109">
    <property type="entry name" value="HIS_KIN"/>
    <property type="match status" value="1"/>
</dbReference>
<dbReference type="Pfam" id="PF13188">
    <property type="entry name" value="PAS_8"/>
    <property type="match status" value="1"/>
</dbReference>
<dbReference type="SMART" id="SM00086">
    <property type="entry name" value="PAC"/>
    <property type="match status" value="1"/>
</dbReference>
<dbReference type="InterPro" id="IPR004358">
    <property type="entry name" value="Sig_transdc_His_kin-like_C"/>
</dbReference>
<dbReference type="NCBIfam" id="TIGR00229">
    <property type="entry name" value="sensory_box"/>
    <property type="match status" value="1"/>
</dbReference>
<dbReference type="SMART" id="SM00388">
    <property type="entry name" value="HisKA"/>
    <property type="match status" value="1"/>
</dbReference>
<evidence type="ECO:0000259" key="8">
    <source>
        <dbReference type="PROSITE" id="PS50112"/>
    </source>
</evidence>
<dbReference type="InterPro" id="IPR003661">
    <property type="entry name" value="HisK_dim/P_dom"/>
</dbReference>
<evidence type="ECO:0000313" key="10">
    <source>
        <dbReference type="EMBL" id="TCN40605.1"/>
    </source>
</evidence>
<keyword evidence="6" id="KW-0175">Coiled coil</keyword>
<keyword evidence="3" id="KW-0597">Phosphoprotein</keyword>
<dbReference type="SMART" id="SM00091">
    <property type="entry name" value="PAS"/>
    <property type="match status" value="3"/>
</dbReference>
<feature type="coiled-coil region" evidence="6">
    <location>
        <begin position="233"/>
        <end position="263"/>
    </location>
</feature>
<dbReference type="InterPro" id="IPR013656">
    <property type="entry name" value="PAS_4"/>
</dbReference>
<dbReference type="InterPro" id="IPR000700">
    <property type="entry name" value="PAS-assoc_C"/>
</dbReference>
<evidence type="ECO:0000256" key="5">
    <source>
        <dbReference type="ARBA" id="ARBA00022777"/>
    </source>
</evidence>
<evidence type="ECO:0000256" key="3">
    <source>
        <dbReference type="ARBA" id="ARBA00022553"/>
    </source>
</evidence>
<organism evidence="10 11">
    <name type="scientific">Shinella granuli</name>
    <dbReference type="NCBI Taxonomy" id="323621"/>
    <lineage>
        <taxon>Bacteria</taxon>
        <taxon>Pseudomonadati</taxon>
        <taxon>Pseudomonadota</taxon>
        <taxon>Alphaproteobacteria</taxon>
        <taxon>Hyphomicrobiales</taxon>
        <taxon>Rhizobiaceae</taxon>
        <taxon>Shinella</taxon>
    </lineage>
</organism>
<dbReference type="InterPro" id="IPR003594">
    <property type="entry name" value="HATPase_dom"/>
</dbReference>
<dbReference type="CDD" id="cd00082">
    <property type="entry name" value="HisKA"/>
    <property type="match status" value="1"/>
</dbReference>
<keyword evidence="5" id="KW-0418">Kinase</keyword>
<feature type="coiled-coil region" evidence="6">
    <location>
        <begin position="365"/>
        <end position="395"/>
    </location>
</feature>
<keyword evidence="4" id="KW-0808">Transferase</keyword>
<dbReference type="InterPro" id="IPR005467">
    <property type="entry name" value="His_kinase_dom"/>
</dbReference>
<comment type="caution">
    <text evidence="10">The sequence shown here is derived from an EMBL/GenBank/DDBJ whole genome shotgun (WGS) entry which is preliminary data.</text>
</comment>
<dbReference type="PANTHER" id="PTHR43304:SF1">
    <property type="entry name" value="PAC DOMAIN-CONTAINING PROTEIN"/>
    <property type="match status" value="1"/>
</dbReference>
<feature type="domain" description="PAC" evidence="9">
    <location>
        <begin position="326"/>
        <end position="377"/>
    </location>
</feature>
<dbReference type="SUPFAM" id="SSF55874">
    <property type="entry name" value="ATPase domain of HSP90 chaperone/DNA topoisomerase II/histidine kinase"/>
    <property type="match status" value="1"/>
</dbReference>
<dbReference type="PRINTS" id="PR00344">
    <property type="entry name" value="BCTRLSENSOR"/>
</dbReference>
<evidence type="ECO:0000256" key="2">
    <source>
        <dbReference type="ARBA" id="ARBA00012438"/>
    </source>
</evidence>
<dbReference type="EC" id="2.7.13.3" evidence="2"/>
<dbReference type="PROSITE" id="PS50112">
    <property type="entry name" value="PAS"/>
    <property type="match status" value="1"/>
</dbReference>
<dbReference type="Gene3D" id="3.30.450.20">
    <property type="entry name" value="PAS domain"/>
    <property type="match status" value="3"/>
</dbReference>
<dbReference type="Pfam" id="PF00512">
    <property type="entry name" value="HisKA"/>
    <property type="match status" value="1"/>
</dbReference>
<gene>
    <name evidence="10" type="ORF">EV665_11548</name>
</gene>
<feature type="domain" description="Histidine kinase" evidence="7">
    <location>
        <begin position="395"/>
        <end position="610"/>
    </location>
</feature>
<feature type="domain" description="PAS" evidence="8">
    <location>
        <begin position="253"/>
        <end position="298"/>
    </location>
</feature>
<dbReference type="GO" id="GO:0000155">
    <property type="term" value="F:phosphorelay sensor kinase activity"/>
    <property type="evidence" value="ECO:0007669"/>
    <property type="project" value="InterPro"/>
</dbReference>
<dbReference type="InterPro" id="IPR000014">
    <property type="entry name" value="PAS"/>
</dbReference>
<dbReference type="InterPro" id="IPR035965">
    <property type="entry name" value="PAS-like_dom_sf"/>
</dbReference>
<sequence length="621" mass="68547">MDGFAATLYQNLPFPVVLVDAEARLLSHNDAAARTFGWNRDDRDPAGTAVLAGEGAAARLARQAAGGRENTHALCFRHDNGTTFDATAHVIALPDAAGGPAYAILLRSLLSGGSHGEQILLGQRIAAALDTMTEGFAIFDEAERLVMFNRSYKERCGPARDAVRVGVTLESITRANIRAGMFPGIREGTPEAEAMVQARLESHRRTGSGGTVFEFGKDRWIRGESHVAETGDIVALRVDVSELKRAEAALEKKQREYLSLLQILPDMILRFDRDLTIRFANDKYAHFVGSTTDELIGRYLPDIACAPETTAALMDVENYTRAAPVKTVEICIEGHDGQMMWMLWTAVAIFDGEGVCEVVCVGRDITEAKRQQHQVEAQTKELRRKNEALDQFTATVSHDLKAPLRHLSMFAEMISEDLHRGDIAELPHYADHVRKSAARMRRIIDSLLEFSQIAYRIAAPKPVSLSDVVRDALALLESHVREADGRVEVAPMPEVMGDPELLKRLAQNLIGNALKYRRPDDPPVVRVYCRESADGTQFIVEDDGIGIDPQHVGRIFEVFQRLHRDETVYQGTGVGLALARRIVESHNGVITLDTQYGPGARFIVTFPKPVKSKGNDRGRLG</sequence>
<dbReference type="Gene3D" id="1.10.287.130">
    <property type="match status" value="1"/>
</dbReference>
<dbReference type="PANTHER" id="PTHR43304">
    <property type="entry name" value="PHYTOCHROME-LIKE PROTEIN CPH1"/>
    <property type="match status" value="1"/>
</dbReference>
<dbReference type="Gene3D" id="3.30.565.10">
    <property type="entry name" value="Histidine kinase-like ATPase, C-terminal domain"/>
    <property type="match status" value="1"/>
</dbReference>
<dbReference type="Pfam" id="PF02518">
    <property type="entry name" value="HATPase_c"/>
    <property type="match status" value="1"/>
</dbReference>
<dbReference type="SUPFAM" id="SSF55785">
    <property type="entry name" value="PYP-like sensor domain (PAS domain)"/>
    <property type="match status" value="2"/>
</dbReference>
<name>A0A4R2CJR8_SHIGR</name>
<evidence type="ECO:0000256" key="6">
    <source>
        <dbReference type="SAM" id="Coils"/>
    </source>
</evidence>
<keyword evidence="11" id="KW-1185">Reference proteome</keyword>
<dbReference type="AlphaFoldDB" id="A0A4R2CJR8"/>
<dbReference type="InterPro" id="IPR036097">
    <property type="entry name" value="HisK_dim/P_sf"/>
</dbReference>
<protein>
    <recommendedName>
        <fullName evidence="2">histidine kinase</fullName>
        <ecNumber evidence="2">2.7.13.3</ecNumber>
    </recommendedName>
</protein>
<dbReference type="Pfam" id="PF08448">
    <property type="entry name" value="PAS_4"/>
    <property type="match status" value="1"/>
</dbReference>
<dbReference type="InterPro" id="IPR052162">
    <property type="entry name" value="Sensor_kinase/Photoreceptor"/>
</dbReference>
<comment type="catalytic activity">
    <reaction evidence="1">
        <text>ATP + protein L-histidine = ADP + protein N-phospho-L-histidine.</text>
        <dbReference type="EC" id="2.7.13.3"/>
    </reaction>
</comment>
<evidence type="ECO:0000256" key="4">
    <source>
        <dbReference type="ARBA" id="ARBA00022679"/>
    </source>
</evidence>
<reference evidence="10 11" key="1">
    <citation type="submission" date="2019-03" db="EMBL/GenBank/DDBJ databases">
        <title>Genomic Encyclopedia of Type Strains, Phase IV (KMG-IV): sequencing the most valuable type-strain genomes for metagenomic binning, comparative biology and taxonomic classification.</title>
        <authorList>
            <person name="Goeker M."/>
        </authorList>
    </citation>
    <scope>NUCLEOTIDE SEQUENCE [LARGE SCALE GENOMIC DNA]</scope>
    <source>
        <strain evidence="10 11">DSM 18401</strain>
    </source>
</reference>
<dbReference type="PROSITE" id="PS50113">
    <property type="entry name" value="PAC"/>
    <property type="match status" value="1"/>
</dbReference>
<evidence type="ECO:0000259" key="7">
    <source>
        <dbReference type="PROSITE" id="PS50109"/>
    </source>
</evidence>
<dbReference type="InterPro" id="IPR036890">
    <property type="entry name" value="HATPase_C_sf"/>
</dbReference>
<proteinExistence type="predicted"/>
<accession>A0A4R2CJR8</accession>
<dbReference type="SUPFAM" id="SSF47384">
    <property type="entry name" value="Homodimeric domain of signal transducing histidine kinase"/>
    <property type="match status" value="1"/>
</dbReference>
<dbReference type="Pfam" id="PF12860">
    <property type="entry name" value="PAS_7"/>
    <property type="match status" value="1"/>
</dbReference>